<keyword evidence="14" id="KW-1185">Reference proteome</keyword>
<dbReference type="InParanoid" id="A0A2P6N8X0"/>
<dbReference type="InterPro" id="IPR036986">
    <property type="entry name" value="S4_RNA-bd_sf"/>
</dbReference>
<evidence type="ECO:0000256" key="9">
    <source>
        <dbReference type="RuleBase" id="RU003699"/>
    </source>
</evidence>
<evidence type="ECO:0000256" key="7">
    <source>
        <dbReference type="ARBA" id="ARBA00035410"/>
    </source>
</evidence>
<feature type="region of interest" description="Disordered" evidence="10">
    <location>
        <begin position="178"/>
        <end position="210"/>
    </location>
</feature>
<dbReference type="Proteomes" id="UP000241769">
    <property type="component" value="Unassembled WGS sequence"/>
</dbReference>
<dbReference type="InterPro" id="IPR018079">
    <property type="entry name" value="Ribosomal_uS4_CS"/>
</dbReference>
<dbReference type="FunFam" id="3.10.290.10:FF:000023">
    <property type="entry name" value="40S ribosomal protein S9"/>
    <property type="match status" value="1"/>
</dbReference>
<keyword evidence="5 9" id="KW-0687">Ribonucleoprotein</keyword>
<dbReference type="Pfam" id="PF01479">
    <property type="entry name" value="S4"/>
    <property type="match status" value="1"/>
</dbReference>
<dbReference type="InterPro" id="IPR002942">
    <property type="entry name" value="S4_RNA-bd"/>
</dbReference>
<dbReference type="SUPFAM" id="SSF55174">
    <property type="entry name" value="Alpha-L RNA-binding motif"/>
    <property type="match status" value="1"/>
</dbReference>
<dbReference type="FunCoup" id="A0A2P6N8X0">
    <property type="interactions" value="562"/>
</dbReference>
<evidence type="ECO:0000256" key="5">
    <source>
        <dbReference type="ARBA" id="ARBA00023274"/>
    </source>
</evidence>
<dbReference type="SMART" id="SM01390">
    <property type="entry name" value="Ribosomal_S4"/>
    <property type="match status" value="1"/>
</dbReference>
<reference evidence="13 14" key="1">
    <citation type="journal article" date="2018" name="Genome Biol. Evol.">
        <title>Multiple Roots of Fruiting Body Formation in Amoebozoa.</title>
        <authorList>
            <person name="Hillmann F."/>
            <person name="Forbes G."/>
            <person name="Novohradska S."/>
            <person name="Ferling I."/>
            <person name="Riege K."/>
            <person name="Groth M."/>
            <person name="Westermann M."/>
            <person name="Marz M."/>
            <person name="Spaller T."/>
            <person name="Winckler T."/>
            <person name="Schaap P."/>
            <person name="Glockner G."/>
        </authorList>
    </citation>
    <scope>NUCLEOTIDE SEQUENCE [LARGE SCALE GENOMIC DNA]</scope>
    <source>
        <strain evidence="13 14">Jena</strain>
    </source>
</reference>
<keyword evidence="4 9" id="KW-0689">Ribosomal protein</keyword>
<dbReference type="AlphaFoldDB" id="A0A2P6N8X0"/>
<dbReference type="GO" id="GO:0006412">
    <property type="term" value="P:translation"/>
    <property type="evidence" value="ECO:0007669"/>
    <property type="project" value="InterPro"/>
</dbReference>
<dbReference type="CDD" id="cd00165">
    <property type="entry name" value="S4"/>
    <property type="match status" value="1"/>
</dbReference>
<dbReference type="OrthoDB" id="1697570at2759"/>
<dbReference type="PROSITE" id="PS00632">
    <property type="entry name" value="RIBOSOMAL_S4"/>
    <property type="match status" value="1"/>
</dbReference>
<evidence type="ECO:0000313" key="13">
    <source>
        <dbReference type="EMBL" id="PRP80408.1"/>
    </source>
</evidence>
<dbReference type="EMBL" id="MDYQ01000150">
    <property type="protein sequence ID" value="PRP80408.1"/>
    <property type="molecule type" value="Genomic_DNA"/>
</dbReference>
<evidence type="ECO:0000256" key="2">
    <source>
        <dbReference type="ARBA" id="ARBA00022730"/>
    </source>
</evidence>
<keyword evidence="2 8" id="KW-0699">rRNA-binding</keyword>
<comment type="similarity">
    <text evidence="1 9">Belongs to the universal ribosomal protein uS4 family.</text>
</comment>
<dbReference type="NCBIfam" id="TIGR01018">
    <property type="entry name" value="uS4_arch"/>
    <property type="match status" value="1"/>
</dbReference>
<feature type="region of interest" description="Disordered" evidence="10">
    <location>
        <begin position="1"/>
        <end position="21"/>
    </location>
</feature>
<dbReference type="NCBIfam" id="NF003139">
    <property type="entry name" value="PRK04051.1"/>
    <property type="match status" value="1"/>
</dbReference>
<dbReference type="Pfam" id="PF00163">
    <property type="entry name" value="Ribosomal_S4"/>
    <property type="match status" value="1"/>
</dbReference>
<feature type="domain" description="Small ribosomal subunit protein uS4 N-terminal" evidence="12">
    <location>
        <begin position="23"/>
        <end position="123"/>
    </location>
</feature>
<dbReference type="GO" id="GO:0022627">
    <property type="term" value="C:cytosolic small ribosomal subunit"/>
    <property type="evidence" value="ECO:0007669"/>
    <property type="project" value="TreeGrafter"/>
</dbReference>
<sequence length="210" mass="24356">MRKGKVGSVRQPSTKMPHAKALVNKSKTYHTPRRPFEKERLDQELKLVGEFGLRNKREVWRVQQTVSHIRAAARELLTMDETDPKRLFDGSALLRRLHRYGVLPEEQNKLDFVLALKVQDFLERRLQTVVFKNGFAKSIHHARVLIRQRHIRVGKQVVNVPSFLVRVESQKHIDFALNSPFGNGRPGRQKRKKQKAKDAPKDAEEAEDDS</sequence>
<evidence type="ECO:0000256" key="6">
    <source>
        <dbReference type="ARBA" id="ARBA00035254"/>
    </source>
</evidence>
<comment type="caution">
    <text evidence="13">The sequence shown here is derived from an EMBL/GenBank/DDBJ whole genome shotgun (WGS) entry which is preliminary data.</text>
</comment>
<dbReference type="PROSITE" id="PS50889">
    <property type="entry name" value="S4"/>
    <property type="match status" value="1"/>
</dbReference>
<evidence type="ECO:0000256" key="1">
    <source>
        <dbReference type="ARBA" id="ARBA00007465"/>
    </source>
</evidence>
<evidence type="ECO:0000256" key="4">
    <source>
        <dbReference type="ARBA" id="ARBA00022980"/>
    </source>
</evidence>
<dbReference type="STRING" id="1890364.A0A2P6N8X0"/>
<dbReference type="SMART" id="SM00363">
    <property type="entry name" value="S4"/>
    <property type="match status" value="1"/>
</dbReference>
<dbReference type="Gene3D" id="3.10.290.10">
    <property type="entry name" value="RNA-binding S4 domain"/>
    <property type="match status" value="1"/>
</dbReference>
<dbReference type="PANTHER" id="PTHR11831:SF5">
    <property type="entry name" value="40S RIBOSOMAL PROTEIN S9"/>
    <property type="match status" value="1"/>
</dbReference>
<protein>
    <recommendedName>
        <fullName evidence="6">Small ribosomal subunit protein uS4</fullName>
    </recommendedName>
    <alternativeName>
        <fullName evidence="7">40S ribosomal protein S9</fullName>
    </alternativeName>
</protein>
<dbReference type="GO" id="GO:0042274">
    <property type="term" value="P:ribosomal small subunit biogenesis"/>
    <property type="evidence" value="ECO:0007669"/>
    <property type="project" value="TreeGrafter"/>
</dbReference>
<dbReference type="PANTHER" id="PTHR11831">
    <property type="entry name" value="30S 40S RIBOSOMAL PROTEIN"/>
    <property type="match status" value="1"/>
</dbReference>
<evidence type="ECO:0000256" key="3">
    <source>
        <dbReference type="ARBA" id="ARBA00022884"/>
    </source>
</evidence>
<accession>A0A2P6N8X0</accession>
<keyword evidence="3 8" id="KW-0694">RNA-binding</keyword>
<name>A0A2P6N8X0_9EUKA</name>
<proteinExistence type="inferred from homology"/>
<feature type="domain" description="RNA-binding S4" evidence="11">
    <location>
        <begin position="124"/>
        <end position="197"/>
    </location>
</feature>
<dbReference type="InterPro" id="IPR001912">
    <property type="entry name" value="Ribosomal_uS4_N"/>
</dbReference>
<evidence type="ECO:0000259" key="12">
    <source>
        <dbReference type="SMART" id="SM01390"/>
    </source>
</evidence>
<dbReference type="InterPro" id="IPR005710">
    <property type="entry name" value="Ribosomal_uS4_euk/arc"/>
</dbReference>
<dbReference type="GO" id="GO:0003735">
    <property type="term" value="F:structural constituent of ribosome"/>
    <property type="evidence" value="ECO:0007669"/>
    <property type="project" value="InterPro"/>
</dbReference>
<evidence type="ECO:0000256" key="10">
    <source>
        <dbReference type="SAM" id="MobiDB-lite"/>
    </source>
</evidence>
<gene>
    <name evidence="13" type="ORF">PROFUN_11954</name>
</gene>
<dbReference type="GO" id="GO:0019843">
    <property type="term" value="F:rRNA binding"/>
    <property type="evidence" value="ECO:0007669"/>
    <property type="project" value="UniProtKB-KW"/>
</dbReference>
<dbReference type="InterPro" id="IPR022801">
    <property type="entry name" value="Ribosomal_uS4"/>
</dbReference>
<organism evidence="13 14">
    <name type="scientific">Planoprotostelium fungivorum</name>
    <dbReference type="NCBI Taxonomy" id="1890364"/>
    <lineage>
        <taxon>Eukaryota</taxon>
        <taxon>Amoebozoa</taxon>
        <taxon>Evosea</taxon>
        <taxon>Variosea</taxon>
        <taxon>Cavosteliida</taxon>
        <taxon>Cavosteliaceae</taxon>
        <taxon>Planoprotostelium</taxon>
    </lineage>
</organism>
<evidence type="ECO:0000256" key="8">
    <source>
        <dbReference type="PROSITE-ProRule" id="PRU00182"/>
    </source>
</evidence>
<evidence type="ECO:0000259" key="11">
    <source>
        <dbReference type="SMART" id="SM00363"/>
    </source>
</evidence>
<evidence type="ECO:0000313" key="14">
    <source>
        <dbReference type="Proteomes" id="UP000241769"/>
    </source>
</evidence>